<evidence type="ECO:0000256" key="3">
    <source>
        <dbReference type="ARBA" id="ARBA00022824"/>
    </source>
</evidence>
<evidence type="ECO:0000259" key="7">
    <source>
        <dbReference type="PROSITE" id="PS51914"/>
    </source>
</evidence>
<dbReference type="Pfam" id="PF13015">
    <property type="entry name" value="PRKCSH_1"/>
    <property type="match status" value="1"/>
</dbReference>
<feature type="compositionally biased region" description="Pro residues" evidence="5">
    <location>
        <begin position="250"/>
        <end position="262"/>
    </location>
</feature>
<feature type="compositionally biased region" description="Basic and acidic residues" evidence="5">
    <location>
        <begin position="162"/>
        <end position="184"/>
    </location>
</feature>
<dbReference type="InterPro" id="IPR009011">
    <property type="entry name" value="Man6P_isomerase_rcpt-bd_dom_sf"/>
</dbReference>
<dbReference type="EMBL" id="GEEE01015258">
    <property type="protein sequence ID" value="JAP47967.1"/>
    <property type="molecule type" value="Transcribed_RNA"/>
</dbReference>
<organism evidence="8">
    <name type="scientific">Schistocephalus solidus</name>
    <name type="common">Tapeworm</name>
    <dbReference type="NCBI Taxonomy" id="70667"/>
    <lineage>
        <taxon>Eukaryota</taxon>
        <taxon>Metazoa</taxon>
        <taxon>Spiralia</taxon>
        <taxon>Lophotrochozoa</taxon>
        <taxon>Platyhelminthes</taxon>
        <taxon>Cestoda</taxon>
        <taxon>Eucestoda</taxon>
        <taxon>Diphyllobothriidea</taxon>
        <taxon>Diphyllobothriidae</taxon>
        <taxon>Schistocephalus</taxon>
    </lineage>
</organism>
<proteinExistence type="predicted"/>
<accession>A0A0X3PDG9</accession>
<dbReference type="SUPFAM" id="SSF50911">
    <property type="entry name" value="Mannose 6-phosphate receptor domain"/>
    <property type="match status" value="1"/>
</dbReference>
<evidence type="ECO:0000256" key="2">
    <source>
        <dbReference type="ARBA" id="ARBA00022729"/>
    </source>
</evidence>
<evidence type="ECO:0000256" key="6">
    <source>
        <dbReference type="SAM" id="SignalP"/>
    </source>
</evidence>
<evidence type="ECO:0000313" key="8">
    <source>
        <dbReference type="EMBL" id="JAP47967.1"/>
    </source>
</evidence>
<keyword evidence="2 6" id="KW-0732">Signal</keyword>
<dbReference type="PANTHER" id="PTHR12630:SF1">
    <property type="entry name" value="GLUCOSIDASE 2 SUBUNIT BETA"/>
    <property type="match status" value="1"/>
</dbReference>
<dbReference type="Pfam" id="PF12999">
    <property type="entry name" value="PRKCSH-like"/>
    <property type="match status" value="1"/>
</dbReference>
<feature type="signal peptide" evidence="6">
    <location>
        <begin position="1"/>
        <end position="22"/>
    </location>
</feature>
<name>A0A0X3PDG9_SCHSO</name>
<sequence>MMTTLVYVIQALLLVHFHSILANLLPKGVPPEYAPFYVPGENFTCLDKSATHPWSRVNDDYCDCRDGSDEPGTSACIDMKFYCENAGHKSKFIFSSFVNDKVCDCCDGSDEYLEYITCSNTCGHLAEAHKADLIRARQNVEKGHEIYKEYVARKTVELEEQARHDAEAERLRQEDEERLEREKLANPSPVEPPEQPEAETLPAPEPSSSEQPAEQLSDLDTEPHEPLEPLDDSESTEDEDPEEPSGTEEPAPPSPPPPPPKPIDYGPEQGFLMLTEPGVGCLELEDKEYVYSLCPFKDAHQRSRSAGSSSLLGSWKGWVDHPEGSETWDREAKMRLPYKEMLYDDGHSCWNGPNRSVKVRVECGPENKLLSAEEPSRCTYRFRLETPAACHHHPDTLLAHMHTEL</sequence>
<dbReference type="PANTHER" id="PTHR12630">
    <property type="entry name" value="N-LINKED OLIGOSACCHARIDE PROCESSING"/>
    <property type="match status" value="1"/>
</dbReference>
<gene>
    <name evidence="8" type="primary">GLU2B</name>
    <name evidence="8" type="ORF">TR93127</name>
</gene>
<dbReference type="InterPro" id="IPR028146">
    <property type="entry name" value="PRKCSH_N"/>
</dbReference>
<evidence type="ECO:0000256" key="5">
    <source>
        <dbReference type="SAM" id="MobiDB-lite"/>
    </source>
</evidence>
<feature type="compositionally biased region" description="Acidic residues" evidence="5">
    <location>
        <begin position="228"/>
        <end position="246"/>
    </location>
</feature>
<protein>
    <recommendedName>
        <fullName evidence="1">Glucosidase 2 subunit beta</fullName>
    </recommendedName>
</protein>
<dbReference type="InterPro" id="IPR044865">
    <property type="entry name" value="MRH_dom"/>
</dbReference>
<evidence type="ECO:0000256" key="4">
    <source>
        <dbReference type="ARBA" id="ARBA00023157"/>
    </source>
</evidence>
<feature type="region of interest" description="Disordered" evidence="5">
    <location>
        <begin position="162"/>
        <end position="270"/>
    </location>
</feature>
<dbReference type="PROSITE" id="PS51914">
    <property type="entry name" value="MRH"/>
    <property type="match status" value="1"/>
</dbReference>
<feature type="compositionally biased region" description="Low complexity" evidence="5">
    <location>
        <begin position="206"/>
        <end position="216"/>
    </location>
</feature>
<feature type="domain" description="MRH" evidence="7">
    <location>
        <begin position="279"/>
        <end position="392"/>
    </location>
</feature>
<dbReference type="InterPro" id="IPR036607">
    <property type="entry name" value="PRKCSH"/>
</dbReference>
<dbReference type="GO" id="GO:0006491">
    <property type="term" value="P:N-glycan processing"/>
    <property type="evidence" value="ECO:0007669"/>
    <property type="project" value="TreeGrafter"/>
</dbReference>
<keyword evidence="4" id="KW-1015">Disulfide bond</keyword>
<keyword evidence="3" id="KW-0256">Endoplasmic reticulum</keyword>
<dbReference type="Gene3D" id="2.70.130.10">
    <property type="entry name" value="Mannose-6-phosphate receptor binding domain"/>
    <property type="match status" value="1"/>
</dbReference>
<evidence type="ECO:0000256" key="1">
    <source>
        <dbReference type="ARBA" id="ARBA00022387"/>
    </source>
</evidence>
<dbReference type="InterPro" id="IPR039794">
    <property type="entry name" value="Gtb1-like"/>
</dbReference>
<reference evidence="8" key="1">
    <citation type="submission" date="2016-01" db="EMBL/GenBank/DDBJ databases">
        <title>Reference transcriptome for the parasite Schistocephalus solidus: insights into the molecular evolution of parasitism.</title>
        <authorList>
            <person name="Hebert F.O."/>
            <person name="Grambauer S."/>
            <person name="Barber I."/>
            <person name="Landry C.R."/>
            <person name="Aubin-Horth N."/>
        </authorList>
    </citation>
    <scope>NUCLEOTIDE SEQUENCE</scope>
</reference>
<dbReference type="AlphaFoldDB" id="A0A0X3PDG9"/>
<feature type="chain" id="PRO_5007051061" description="Glucosidase 2 subunit beta" evidence="6">
    <location>
        <begin position="23"/>
        <end position="405"/>
    </location>
</feature>
<dbReference type="GO" id="GO:0017177">
    <property type="term" value="C:glucosidase II complex"/>
    <property type="evidence" value="ECO:0007669"/>
    <property type="project" value="TreeGrafter"/>
</dbReference>